<protein>
    <submittedName>
        <fullName evidence="3">Hemin-degrading factor</fullName>
    </submittedName>
</protein>
<dbReference type="CDD" id="cd16831">
    <property type="entry name" value="HemS-like_C"/>
    <property type="match status" value="1"/>
</dbReference>
<dbReference type="Proteomes" id="UP000280507">
    <property type="component" value="Unassembled WGS sequence"/>
</dbReference>
<reference evidence="3 4" key="1">
    <citation type="journal article" date="2012" name="Int. J. Syst. Evol. Microbiol.">
        <title>Marinomonas hwangdonensis sp. nov., isolated from seawater.</title>
        <authorList>
            <person name="Jung Y.T."/>
            <person name="Oh T.K."/>
            <person name="Yoon J.H."/>
        </authorList>
    </citation>
    <scope>NUCLEOTIDE SEQUENCE [LARGE SCALE GENOMIC DNA]</scope>
    <source>
        <strain evidence="3 4">HDW-15</strain>
    </source>
</reference>
<comment type="caution">
    <text evidence="3">The sequence shown here is derived from an EMBL/GenBank/DDBJ whole genome shotgun (WGS) entry which is preliminary data.</text>
</comment>
<feature type="domain" description="Haemin-degrading HemS/ChuX" evidence="2">
    <location>
        <begin position="217"/>
        <end position="347"/>
    </location>
</feature>
<dbReference type="CDD" id="cd16830">
    <property type="entry name" value="HemS-like_N"/>
    <property type="match status" value="1"/>
</dbReference>
<feature type="compositionally biased region" description="Basic and acidic residues" evidence="1">
    <location>
        <begin position="356"/>
        <end position="365"/>
    </location>
</feature>
<accession>A0A3M8Q372</accession>
<dbReference type="InterPro" id="IPR007845">
    <property type="entry name" value="HemS/ChuX_dom"/>
</dbReference>
<organism evidence="3 4">
    <name type="scientific">Marinomonas hwangdonensis</name>
    <dbReference type="NCBI Taxonomy" id="1053647"/>
    <lineage>
        <taxon>Bacteria</taxon>
        <taxon>Pseudomonadati</taxon>
        <taxon>Pseudomonadota</taxon>
        <taxon>Gammaproteobacteria</taxon>
        <taxon>Oceanospirillales</taxon>
        <taxon>Oceanospirillaceae</taxon>
        <taxon>Marinomonas</taxon>
    </lineage>
</organism>
<dbReference type="EMBL" id="RIZG01000005">
    <property type="protein sequence ID" value="RNF50543.1"/>
    <property type="molecule type" value="Genomic_DNA"/>
</dbReference>
<dbReference type="SUPFAM" id="SSF144064">
    <property type="entry name" value="Heme iron utilization protein-like"/>
    <property type="match status" value="1"/>
</dbReference>
<evidence type="ECO:0000313" key="4">
    <source>
        <dbReference type="Proteomes" id="UP000280507"/>
    </source>
</evidence>
<dbReference type="AlphaFoldDB" id="A0A3M8Q372"/>
<dbReference type="Gene3D" id="3.40.1570.10">
    <property type="entry name" value="HemS/ChuS/ChuX like domains"/>
    <property type="match status" value="2"/>
</dbReference>
<name>A0A3M8Q372_9GAMM</name>
<proteinExistence type="predicted"/>
<evidence type="ECO:0000313" key="3">
    <source>
        <dbReference type="EMBL" id="RNF50543.1"/>
    </source>
</evidence>
<evidence type="ECO:0000256" key="1">
    <source>
        <dbReference type="SAM" id="MobiDB-lite"/>
    </source>
</evidence>
<dbReference type="Pfam" id="PF05171">
    <property type="entry name" value="HemS"/>
    <property type="match status" value="2"/>
</dbReference>
<dbReference type="InterPro" id="IPR053733">
    <property type="entry name" value="Heme_Transport_Util_sf"/>
</dbReference>
<evidence type="ECO:0000259" key="2">
    <source>
        <dbReference type="Pfam" id="PF05171"/>
    </source>
</evidence>
<dbReference type="GO" id="GO:0006826">
    <property type="term" value="P:iron ion transport"/>
    <property type="evidence" value="ECO:0007669"/>
    <property type="project" value="InterPro"/>
</dbReference>
<feature type="domain" description="Haemin-degrading HemS/ChuX" evidence="2">
    <location>
        <begin position="40"/>
        <end position="165"/>
    </location>
</feature>
<sequence length="380" mass="42852">MKMSQTLPINKAPHFAYSQYQAAVAAGSTLRARELAKELNITEGDLVACRQDIDAWRLRAPFHLLLAELKNVGDVMTITRNDQAVHETTGIYHSFQFDEERKTGLVLSKDIDLRLFIGQWHCAFYLLENGRHSLQFFNQHGVAVHKVYRTEASNHDEWQRLVEAFKDTNPELPTFIQARPQTTPTELPEGFDQAAFAADWARLNDVHEYHGMLKKHGLSRTQALAQIGSHWATSLTSDSLAHALTQAEAKNAEIMVFVGNAGAIQIYSGGVHKLLIQGPWFNVLDPKFNLHLRVDQIAEAWVIERPSRDGLITSIEAFNANGDSIVTLFGKRKPGQPELPLWREIVSAVKESHSLKSSHFIEKRPHAQQSKQRQETSNAL</sequence>
<feature type="compositionally biased region" description="Polar residues" evidence="1">
    <location>
        <begin position="367"/>
        <end position="380"/>
    </location>
</feature>
<feature type="region of interest" description="Disordered" evidence="1">
    <location>
        <begin position="356"/>
        <end position="380"/>
    </location>
</feature>
<keyword evidence="4" id="KW-1185">Reference proteome</keyword>
<gene>
    <name evidence="3" type="ORF">EBI00_10250</name>
</gene>